<dbReference type="RefSeq" id="WP_278006097.1">
    <property type="nucleotide sequence ID" value="NZ_JARSBN010000006.1"/>
</dbReference>
<dbReference type="Proteomes" id="UP001529085">
    <property type="component" value="Unassembled WGS sequence"/>
</dbReference>
<accession>A0ABT6G3Q2</accession>
<keyword evidence="1" id="KW-0812">Transmembrane</keyword>
<keyword evidence="3" id="KW-1185">Reference proteome</keyword>
<evidence type="ECO:0000313" key="2">
    <source>
        <dbReference type="EMBL" id="MDG4716656.1"/>
    </source>
</evidence>
<comment type="caution">
    <text evidence="2">The sequence shown here is derived from an EMBL/GenBank/DDBJ whole genome shotgun (WGS) entry which is preliminary data.</text>
</comment>
<sequence>MSEETEPKKPKKSRKKINWTTDKIMSTSALFISVISLIALLYQSYLAREENKLTQMQQSASVLPHLNQWYSEYGNNFKFVIGNKGVGPAFIEDVEIELDAKHKFNNTDDLFDYIFKNTKGLDTIPYLRNTLIKGFVLSANEQINVLEINNAKNLDFVKELLSKKTILYKITYKDVYGTKWLLSNENYSNNSSTIPVLLDE</sequence>
<keyword evidence="1" id="KW-1133">Transmembrane helix</keyword>
<evidence type="ECO:0000313" key="3">
    <source>
        <dbReference type="Proteomes" id="UP001529085"/>
    </source>
</evidence>
<gene>
    <name evidence="2" type="ORF">P7122_12285</name>
</gene>
<keyword evidence="1" id="KW-0472">Membrane</keyword>
<name>A0ABT6G3Q2_9FLAO</name>
<protein>
    <submittedName>
        <fullName evidence="2">Uncharacterized protein</fullName>
    </submittedName>
</protein>
<proteinExistence type="predicted"/>
<evidence type="ECO:0000256" key="1">
    <source>
        <dbReference type="SAM" id="Phobius"/>
    </source>
</evidence>
<reference evidence="2 3" key="1">
    <citation type="submission" date="2023-03" db="EMBL/GenBank/DDBJ databases">
        <title>Strain YYF002 represents a novel species in the genus Winogradskyella isolated from seawater.</title>
        <authorList>
            <person name="Fu Z.-Y."/>
        </authorList>
    </citation>
    <scope>NUCLEOTIDE SEQUENCE [LARGE SCALE GENOMIC DNA]</scope>
    <source>
        <strain evidence="2 3">YYF002</strain>
    </source>
</reference>
<dbReference type="EMBL" id="JARSBN010000006">
    <property type="protein sequence ID" value="MDG4716656.1"/>
    <property type="molecule type" value="Genomic_DNA"/>
</dbReference>
<feature type="transmembrane region" description="Helical" evidence="1">
    <location>
        <begin position="24"/>
        <end position="42"/>
    </location>
</feature>
<organism evidence="2 3">
    <name type="scientific">Winogradskyella marincola</name>
    <dbReference type="NCBI Taxonomy" id="3037795"/>
    <lineage>
        <taxon>Bacteria</taxon>
        <taxon>Pseudomonadati</taxon>
        <taxon>Bacteroidota</taxon>
        <taxon>Flavobacteriia</taxon>
        <taxon>Flavobacteriales</taxon>
        <taxon>Flavobacteriaceae</taxon>
        <taxon>Winogradskyella</taxon>
    </lineage>
</organism>